<dbReference type="Pfam" id="PF22029">
    <property type="entry name" value="PhyR_sigma2"/>
    <property type="match status" value="1"/>
</dbReference>
<dbReference type="Gene3D" id="1.10.10.10">
    <property type="entry name" value="Winged helix-like DNA-binding domain superfamily/Winged helix DNA-binding domain"/>
    <property type="match status" value="1"/>
</dbReference>
<dbReference type="NCBIfam" id="TIGR02937">
    <property type="entry name" value="sigma70-ECF"/>
    <property type="match status" value="1"/>
</dbReference>
<dbReference type="InterPro" id="IPR053866">
    <property type="entry name" value="PhyR_sigma2"/>
</dbReference>
<dbReference type="SUPFAM" id="SSF88946">
    <property type="entry name" value="Sigma2 domain of RNA polymerase sigma factors"/>
    <property type="match status" value="1"/>
</dbReference>
<dbReference type="InterPro" id="IPR014284">
    <property type="entry name" value="RNA_pol_sigma-70_dom"/>
</dbReference>
<accession>A0A418X8R8</accession>
<dbReference type="Pfam" id="PF08281">
    <property type="entry name" value="Sigma70_r4_2"/>
    <property type="match status" value="1"/>
</dbReference>
<evidence type="ECO:0000259" key="6">
    <source>
        <dbReference type="Pfam" id="PF22029"/>
    </source>
</evidence>
<keyword evidence="3" id="KW-0731">Sigma factor</keyword>
<evidence type="ECO:0000256" key="2">
    <source>
        <dbReference type="ARBA" id="ARBA00023015"/>
    </source>
</evidence>
<dbReference type="CDD" id="cd06171">
    <property type="entry name" value="Sigma70_r4"/>
    <property type="match status" value="1"/>
</dbReference>
<evidence type="ECO:0000313" key="8">
    <source>
        <dbReference type="Proteomes" id="UP000284021"/>
    </source>
</evidence>
<feature type="domain" description="RNA polymerase sigma factor 70 region 4 type 2" evidence="5">
    <location>
        <begin position="101"/>
        <end position="152"/>
    </location>
</feature>
<dbReference type="SUPFAM" id="SSF88659">
    <property type="entry name" value="Sigma3 and sigma4 domains of RNA polymerase sigma factors"/>
    <property type="match status" value="1"/>
</dbReference>
<dbReference type="PANTHER" id="PTHR43133">
    <property type="entry name" value="RNA POLYMERASE ECF-TYPE SIGMA FACTO"/>
    <property type="match status" value="1"/>
</dbReference>
<sequence length="169" mass="19490">MSPNSEEMLACIPRLRRYARALVRDSAAADDLVQDTLERAWSKFALWRRGTNMRSWLFSIMHNMHIDQRRKPVIMTTSLTSDEDFNVPTRATQADSLEVRDLQAMLQRLPDDQREILLLVALKEMTYEQVATTLDIPIGTVMSRLARGREKLRALLEGRELSATFKVVK</sequence>
<dbReference type="InterPro" id="IPR036388">
    <property type="entry name" value="WH-like_DNA-bd_sf"/>
</dbReference>
<dbReference type="EMBL" id="QYUR01000008">
    <property type="protein sequence ID" value="RJG08851.1"/>
    <property type="molecule type" value="Genomic_DNA"/>
</dbReference>
<reference evidence="7 8" key="1">
    <citation type="submission" date="2018-09" db="EMBL/GenBank/DDBJ databases">
        <authorList>
            <person name="Zhu H."/>
        </authorList>
    </citation>
    <scope>NUCLEOTIDE SEQUENCE [LARGE SCALE GENOMIC DNA]</scope>
    <source>
        <strain evidence="7 8">K1S02-6</strain>
    </source>
</reference>
<evidence type="ECO:0000256" key="3">
    <source>
        <dbReference type="ARBA" id="ARBA00023082"/>
    </source>
</evidence>
<dbReference type="InterPro" id="IPR013324">
    <property type="entry name" value="RNA_pol_sigma_r3/r4-like"/>
</dbReference>
<dbReference type="PANTHER" id="PTHR43133:SF25">
    <property type="entry name" value="RNA POLYMERASE SIGMA FACTOR RFAY-RELATED"/>
    <property type="match status" value="1"/>
</dbReference>
<dbReference type="AlphaFoldDB" id="A0A418X8R8"/>
<evidence type="ECO:0000313" key="7">
    <source>
        <dbReference type="EMBL" id="RJG08851.1"/>
    </source>
</evidence>
<organism evidence="7 8">
    <name type="scientific">Pseudomonas cavernicola</name>
    <dbReference type="NCBI Taxonomy" id="2320866"/>
    <lineage>
        <taxon>Bacteria</taxon>
        <taxon>Pseudomonadati</taxon>
        <taxon>Pseudomonadota</taxon>
        <taxon>Gammaproteobacteria</taxon>
        <taxon>Pseudomonadales</taxon>
        <taxon>Pseudomonadaceae</taxon>
        <taxon>Pseudomonas</taxon>
    </lineage>
</organism>
<keyword evidence="8" id="KW-1185">Reference proteome</keyword>
<dbReference type="Gene3D" id="1.10.1740.10">
    <property type="match status" value="1"/>
</dbReference>
<dbReference type="GO" id="GO:0003677">
    <property type="term" value="F:DNA binding"/>
    <property type="evidence" value="ECO:0007669"/>
    <property type="project" value="InterPro"/>
</dbReference>
<dbReference type="OrthoDB" id="9797134at2"/>
<keyword evidence="4" id="KW-0804">Transcription</keyword>
<evidence type="ECO:0000259" key="5">
    <source>
        <dbReference type="Pfam" id="PF08281"/>
    </source>
</evidence>
<proteinExistence type="inferred from homology"/>
<dbReference type="GO" id="GO:0016987">
    <property type="term" value="F:sigma factor activity"/>
    <property type="evidence" value="ECO:0007669"/>
    <property type="project" value="UniProtKB-KW"/>
</dbReference>
<comment type="similarity">
    <text evidence="1">Belongs to the sigma-70 factor family. ECF subfamily.</text>
</comment>
<comment type="caution">
    <text evidence="7">The sequence shown here is derived from an EMBL/GenBank/DDBJ whole genome shotgun (WGS) entry which is preliminary data.</text>
</comment>
<dbReference type="InterPro" id="IPR013249">
    <property type="entry name" value="RNA_pol_sigma70_r4_t2"/>
</dbReference>
<keyword evidence="2" id="KW-0805">Transcription regulation</keyword>
<name>A0A418X8R8_9PSED</name>
<dbReference type="RefSeq" id="WP_119956650.1">
    <property type="nucleotide sequence ID" value="NZ_QYUR01000008.1"/>
</dbReference>
<dbReference type="InterPro" id="IPR013325">
    <property type="entry name" value="RNA_pol_sigma_r2"/>
</dbReference>
<dbReference type="GO" id="GO:0006352">
    <property type="term" value="P:DNA-templated transcription initiation"/>
    <property type="evidence" value="ECO:0007669"/>
    <property type="project" value="InterPro"/>
</dbReference>
<evidence type="ECO:0000256" key="4">
    <source>
        <dbReference type="ARBA" id="ARBA00023163"/>
    </source>
</evidence>
<protein>
    <submittedName>
        <fullName evidence="7">Sigma-70 family RNA polymerase sigma factor</fullName>
    </submittedName>
</protein>
<evidence type="ECO:0000256" key="1">
    <source>
        <dbReference type="ARBA" id="ARBA00010641"/>
    </source>
</evidence>
<gene>
    <name evidence="7" type="ORF">D3879_23635</name>
</gene>
<feature type="domain" description="PhyR sigma2" evidence="6">
    <location>
        <begin position="10"/>
        <end position="62"/>
    </location>
</feature>
<dbReference type="InterPro" id="IPR039425">
    <property type="entry name" value="RNA_pol_sigma-70-like"/>
</dbReference>
<dbReference type="Proteomes" id="UP000284021">
    <property type="component" value="Unassembled WGS sequence"/>
</dbReference>